<dbReference type="AlphaFoldDB" id="A0AAD8BFF9"/>
<keyword evidence="2" id="KW-1185">Reference proteome</keyword>
<sequence length="76" mass="8574">MVKLQKRLPVQRKADDSFVFIRLLTALLDACHSYSRSMQSVAMVILVDLLPRASKTMHKAISVWGFAISVTGEIHF</sequence>
<proteinExistence type="predicted"/>
<organism evidence="1 2">
    <name type="scientific">Biomphalaria pfeifferi</name>
    <name type="common">Bloodfluke planorb</name>
    <name type="synonym">Freshwater snail</name>
    <dbReference type="NCBI Taxonomy" id="112525"/>
    <lineage>
        <taxon>Eukaryota</taxon>
        <taxon>Metazoa</taxon>
        <taxon>Spiralia</taxon>
        <taxon>Lophotrochozoa</taxon>
        <taxon>Mollusca</taxon>
        <taxon>Gastropoda</taxon>
        <taxon>Heterobranchia</taxon>
        <taxon>Euthyneura</taxon>
        <taxon>Panpulmonata</taxon>
        <taxon>Hygrophila</taxon>
        <taxon>Lymnaeoidea</taxon>
        <taxon>Planorbidae</taxon>
        <taxon>Biomphalaria</taxon>
    </lineage>
</organism>
<accession>A0AAD8BFF9</accession>
<evidence type="ECO:0000313" key="2">
    <source>
        <dbReference type="Proteomes" id="UP001233172"/>
    </source>
</evidence>
<comment type="caution">
    <text evidence="1">The sequence shown here is derived from an EMBL/GenBank/DDBJ whole genome shotgun (WGS) entry which is preliminary data.</text>
</comment>
<evidence type="ECO:0000313" key="1">
    <source>
        <dbReference type="EMBL" id="KAK0053590.1"/>
    </source>
</evidence>
<protein>
    <submittedName>
        <fullName evidence="1">Uncharacterized protein</fullName>
    </submittedName>
</protein>
<dbReference type="Proteomes" id="UP001233172">
    <property type="component" value="Unassembled WGS sequence"/>
</dbReference>
<reference evidence="1" key="1">
    <citation type="journal article" date="2023" name="PLoS Negl. Trop. Dis.">
        <title>A genome sequence for Biomphalaria pfeifferi, the major vector snail for the human-infecting parasite Schistosoma mansoni.</title>
        <authorList>
            <person name="Bu L."/>
            <person name="Lu L."/>
            <person name="Laidemitt M.R."/>
            <person name="Zhang S.M."/>
            <person name="Mutuku M."/>
            <person name="Mkoji G."/>
            <person name="Steinauer M."/>
            <person name="Loker E.S."/>
        </authorList>
    </citation>
    <scope>NUCLEOTIDE SEQUENCE</scope>
    <source>
        <strain evidence="1">KasaAsao</strain>
    </source>
</reference>
<dbReference type="EMBL" id="JASAOG010000085">
    <property type="protein sequence ID" value="KAK0053590.1"/>
    <property type="molecule type" value="Genomic_DNA"/>
</dbReference>
<reference evidence="1" key="2">
    <citation type="submission" date="2023-04" db="EMBL/GenBank/DDBJ databases">
        <authorList>
            <person name="Bu L."/>
            <person name="Lu L."/>
            <person name="Laidemitt M.R."/>
            <person name="Zhang S.M."/>
            <person name="Mutuku M."/>
            <person name="Mkoji G."/>
            <person name="Steinauer M."/>
            <person name="Loker E.S."/>
        </authorList>
    </citation>
    <scope>NUCLEOTIDE SEQUENCE</scope>
    <source>
        <strain evidence="1">KasaAsao</strain>
        <tissue evidence="1">Whole Snail</tissue>
    </source>
</reference>
<name>A0AAD8BFF9_BIOPF</name>
<gene>
    <name evidence="1" type="ORF">Bpfe_017050</name>
</gene>